<dbReference type="PANTHER" id="PTHR23161">
    <property type="entry name" value="PROTEIN CIP2A"/>
    <property type="match status" value="1"/>
</dbReference>
<accession>A0AAV7JUP9</accession>
<comment type="caution">
    <text evidence="3">The sequence shown here is derived from an EMBL/GenBank/DDBJ whole genome shotgun (WGS) entry which is preliminary data.</text>
</comment>
<evidence type="ECO:0000256" key="1">
    <source>
        <dbReference type="SAM" id="Coils"/>
    </source>
</evidence>
<dbReference type="PANTHER" id="PTHR23161:SF2">
    <property type="entry name" value="PROTEIN CIP2A"/>
    <property type="match status" value="1"/>
</dbReference>
<gene>
    <name evidence="3" type="ORF">LOD99_4312</name>
</gene>
<feature type="domain" description="CIP2A N-terminal" evidence="2">
    <location>
        <begin position="45"/>
        <end position="559"/>
    </location>
</feature>
<proteinExistence type="predicted"/>
<dbReference type="AlphaFoldDB" id="A0AAV7JUP9"/>
<dbReference type="InterPro" id="IPR042510">
    <property type="entry name" value="CIP2A"/>
</dbReference>
<organism evidence="3 4">
    <name type="scientific">Oopsacas minuta</name>
    <dbReference type="NCBI Taxonomy" id="111878"/>
    <lineage>
        <taxon>Eukaryota</taxon>
        <taxon>Metazoa</taxon>
        <taxon>Porifera</taxon>
        <taxon>Hexactinellida</taxon>
        <taxon>Hexasterophora</taxon>
        <taxon>Lyssacinosida</taxon>
        <taxon>Leucopsacidae</taxon>
        <taxon>Oopsacas</taxon>
    </lineage>
</organism>
<dbReference type="Proteomes" id="UP001165289">
    <property type="component" value="Unassembled WGS sequence"/>
</dbReference>
<sequence length="901" mass="102090">MDSCPVFQGLATSLAQYKRESNKDNQKEFEHQLDLTLTHSSNGRQLSAKSKSIILLNDVILCGLTNLIDKRFQPSTLIHKTLMILSYLILDRDILKHLCTRSLLVVKLARFLESSTGTVYQSSLLQTLKLLQMITYKLTVTCPNGCIEDILDFSVHTVVSECSAEYRIASLAIISNLSYTNVSVQAYLKGLSSASALNRVLIANMKDESLAVLILSLSILSSLWLEEDLGMKIFNGKNIEQTFQLIFKLTCQSPDKMEDSRIVIRSCVDLFCSITQTIRIQTALVEYELLPKYLQSICKLFSIADANRASLLLELLLSICKMERPTELLVRIVLYETDSSSVFLDIIAWIGQPLQSNQTATFLAIDLLRVLFEIDPGPSSVISHLSPALSKQLSIGVNCLRAEQNQETQGSLYLTKLIKLLHLTSTVCKHSLQLQPISESISDQLLLELYTFILSTTQSLFSIHNERENELINRKSSAIQLLLVTVKILATLKDSKRMCQEAYNSILEDPRLLPYLSYAITHSDRRETLLSLELLRDALQRPNFHISNFGNILATSSHNQKELIQQSTPQVNDVTDTARKRHNPLKLDSNSVEDSIERMRSGLSIADMRNTDIIDIYEYKLSTLETKVNQIEALQETKSLSLQQSERLGAQLRCKLADSESECQNLSNALTQIQNKLLKEERKVKCLTERENELSFDNDSLKREIISLQELEVKCIQIAAEVADKSEVCDRLKANLKRECSVARNLQEDNESLEVTIQTLKSQQERLFEQNKDTEIEKQKYKQILLERDNYVKELEVNVTQQSTKISQIERQLEEIIAERDSLAKQIANAQKSKESLMERANELQSEKIKLNSELQIEREGQKLTKAKLEKMQQLAAMIHDLSGTSGIPNTSNFLSKATTN</sequence>
<keyword evidence="1" id="KW-0175">Coiled coil</keyword>
<feature type="coiled-coil region" evidence="1">
    <location>
        <begin position="729"/>
        <end position="854"/>
    </location>
</feature>
<keyword evidence="4" id="KW-1185">Reference proteome</keyword>
<evidence type="ECO:0000259" key="2">
    <source>
        <dbReference type="Pfam" id="PF21044"/>
    </source>
</evidence>
<dbReference type="InterPro" id="IPR048701">
    <property type="entry name" value="CIP2A_N"/>
</dbReference>
<feature type="coiled-coil region" evidence="1">
    <location>
        <begin position="656"/>
        <end position="690"/>
    </location>
</feature>
<evidence type="ECO:0000313" key="3">
    <source>
        <dbReference type="EMBL" id="KAI6652527.1"/>
    </source>
</evidence>
<dbReference type="Pfam" id="PF21044">
    <property type="entry name" value="CIP2A_N"/>
    <property type="match status" value="1"/>
</dbReference>
<protein>
    <submittedName>
        <fullName evidence="3">Protein CIP2A isoform X1</fullName>
    </submittedName>
</protein>
<reference evidence="3 4" key="1">
    <citation type="journal article" date="2023" name="BMC Biol.">
        <title>The compact genome of the sponge Oopsacas minuta (Hexactinellida) is lacking key metazoan core genes.</title>
        <authorList>
            <person name="Santini S."/>
            <person name="Schenkelaars Q."/>
            <person name="Jourda C."/>
            <person name="Duchesne M."/>
            <person name="Belahbib H."/>
            <person name="Rocher C."/>
            <person name="Selva M."/>
            <person name="Riesgo A."/>
            <person name="Vervoort M."/>
            <person name="Leys S.P."/>
            <person name="Kodjabachian L."/>
            <person name="Le Bivic A."/>
            <person name="Borchiellini C."/>
            <person name="Claverie J.M."/>
            <person name="Renard E."/>
        </authorList>
    </citation>
    <scope>NUCLEOTIDE SEQUENCE [LARGE SCALE GENOMIC DNA]</scope>
    <source>
        <strain evidence="3">SPO-2</strain>
    </source>
</reference>
<evidence type="ECO:0000313" key="4">
    <source>
        <dbReference type="Proteomes" id="UP001165289"/>
    </source>
</evidence>
<dbReference type="EMBL" id="JAKMXF010000298">
    <property type="protein sequence ID" value="KAI6652527.1"/>
    <property type="molecule type" value="Genomic_DNA"/>
</dbReference>
<name>A0AAV7JUP9_9METZ</name>